<keyword evidence="1" id="KW-0812">Transmembrane</keyword>
<protein>
    <submittedName>
        <fullName evidence="2">ABC transporter permease subunit</fullName>
    </submittedName>
</protein>
<name>A0ABS1GHC1_9AQUI</name>
<gene>
    <name evidence="2" type="ORF">GWK41_04290</name>
</gene>
<sequence length="262" mass="30505">MLKLLKYEFYNMFRNKWIIFYFLFFLILTSSLFYFAKEPAKVVSTLLQIVILVVPLISLILGTIFMYDSRNFIELLLSQPIDRKKIYISKYLGTTISLSASFILGVLLPYIYFLKNPDIAPEYFLYFSLILSGTFMTFIFVAFAFLISTFFEDRVKGFGVSILLWLYVTLIYDGVILFVIIYFREYPLEKSVLMLSMLNPVDIARIFTVLQLDIAALLGYTGTIFKQFFDTKLGMFLSLGVMLLWTLIPLLTGLVKFTKKDF</sequence>
<feature type="transmembrane region" description="Helical" evidence="1">
    <location>
        <begin position="233"/>
        <end position="255"/>
    </location>
</feature>
<proteinExistence type="predicted"/>
<feature type="transmembrane region" description="Helical" evidence="1">
    <location>
        <begin position="203"/>
        <end position="221"/>
    </location>
</feature>
<dbReference type="EMBL" id="JAACYA010000001">
    <property type="protein sequence ID" value="MBK3332285.1"/>
    <property type="molecule type" value="Genomic_DNA"/>
</dbReference>
<organism evidence="2 3">
    <name type="scientific">Persephonella atlantica</name>
    <dbReference type="NCBI Taxonomy" id="2699429"/>
    <lineage>
        <taxon>Bacteria</taxon>
        <taxon>Pseudomonadati</taxon>
        <taxon>Aquificota</taxon>
        <taxon>Aquificia</taxon>
        <taxon>Aquificales</taxon>
        <taxon>Hydrogenothermaceae</taxon>
        <taxon>Persephonella</taxon>
    </lineage>
</organism>
<dbReference type="Pfam" id="PF12679">
    <property type="entry name" value="ABC2_membrane_2"/>
    <property type="match status" value="1"/>
</dbReference>
<comment type="caution">
    <text evidence="2">The sequence shown here is derived from an EMBL/GenBank/DDBJ whole genome shotgun (WGS) entry which is preliminary data.</text>
</comment>
<feature type="transmembrane region" description="Helical" evidence="1">
    <location>
        <begin position="18"/>
        <end position="36"/>
    </location>
</feature>
<feature type="transmembrane region" description="Helical" evidence="1">
    <location>
        <begin position="124"/>
        <end position="151"/>
    </location>
</feature>
<dbReference type="Proteomes" id="UP000772812">
    <property type="component" value="Unassembled WGS sequence"/>
</dbReference>
<evidence type="ECO:0000313" key="3">
    <source>
        <dbReference type="Proteomes" id="UP000772812"/>
    </source>
</evidence>
<feature type="transmembrane region" description="Helical" evidence="1">
    <location>
        <begin position="163"/>
        <end position="183"/>
    </location>
</feature>
<evidence type="ECO:0000256" key="1">
    <source>
        <dbReference type="SAM" id="Phobius"/>
    </source>
</evidence>
<feature type="transmembrane region" description="Helical" evidence="1">
    <location>
        <begin position="42"/>
        <end position="67"/>
    </location>
</feature>
<keyword evidence="1" id="KW-0472">Membrane</keyword>
<keyword evidence="1" id="KW-1133">Transmembrane helix</keyword>
<keyword evidence="3" id="KW-1185">Reference proteome</keyword>
<feature type="transmembrane region" description="Helical" evidence="1">
    <location>
        <begin position="88"/>
        <end position="112"/>
    </location>
</feature>
<reference evidence="2 3" key="1">
    <citation type="journal article" date="2021" name="Syst. Appl. Microbiol.">
        <title>Persephonella atlantica sp. nov.: How to adapt to physico-chemical gradients in high temperature hydrothermal habitats.</title>
        <authorList>
            <person name="Francois D.X."/>
            <person name="Godfroy A."/>
            <person name="Mathien C."/>
            <person name="Aube J."/>
            <person name="Cathalot C."/>
            <person name="Lesongeur F."/>
            <person name="L'Haridon S."/>
            <person name="Philippon X."/>
            <person name="Roussel E.G."/>
        </authorList>
    </citation>
    <scope>NUCLEOTIDE SEQUENCE [LARGE SCALE GENOMIC DNA]</scope>
    <source>
        <strain evidence="2 3">MO1340</strain>
    </source>
</reference>
<evidence type="ECO:0000313" key="2">
    <source>
        <dbReference type="EMBL" id="MBK3332285.1"/>
    </source>
</evidence>
<accession>A0ABS1GHC1</accession>
<dbReference type="RefSeq" id="WP_200673664.1">
    <property type="nucleotide sequence ID" value="NZ_JAACYA010000001.1"/>
</dbReference>